<feature type="signal peptide" evidence="3">
    <location>
        <begin position="1"/>
        <end position="19"/>
    </location>
</feature>
<proteinExistence type="predicted"/>
<feature type="region of interest" description="Disordered" evidence="2">
    <location>
        <begin position="108"/>
        <end position="130"/>
    </location>
</feature>
<reference evidence="4 5" key="1">
    <citation type="journal article" date="2012" name="J. Bacteriol.">
        <title>Genome Sequence of the Alkane-Degrading Bacterium Alcanivorax hongdengensis Type Strain A-11-3.</title>
        <authorList>
            <person name="Lai Q."/>
            <person name="Shao Z."/>
        </authorList>
    </citation>
    <scope>NUCLEOTIDE SEQUENCE [LARGE SCALE GENOMIC DNA]</scope>
    <source>
        <strain evidence="4 5">A-11-3</strain>
    </source>
</reference>
<dbReference type="EMBL" id="AMRJ01000001">
    <property type="protein sequence ID" value="EKF75993.1"/>
    <property type="molecule type" value="Genomic_DNA"/>
</dbReference>
<dbReference type="Gene3D" id="2.40.50.200">
    <property type="entry name" value="Bacterial OB-fold"/>
    <property type="match status" value="1"/>
</dbReference>
<dbReference type="SUPFAM" id="SSF101756">
    <property type="entry name" value="Hypothetical protein YgiW"/>
    <property type="match status" value="1"/>
</dbReference>
<dbReference type="AlphaFoldDB" id="L0WGM0"/>
<name>L0WGM0_9GAMM</name>
<sequence>MKKLILASVLIGATATAAAGNIINSDSAAIQQGLKEGTQVRLQGEIVQPLGDEHYLLRDRKGQVEIELDDDLTSGRPLKAGTQLAFTGEVDHDDGRSIVEVDKIESIQGAGSMGSAPAPTTSNNPGTVSN</sequence>
<dbReference type="PANTHER" id="PTHR36571">
    <property type="entry name" value="PROTEIN YGIW"/>
    <property type="match status" value="1"/>
</dbReference>
<dbReference type="RefSeq" id="WP_008927356.1">
    <property type="nucleotide sequence ID" value="NZ_AMRJ01000001.1"/>
</dbReference>
<dbReference type="Proteomes" id="UP000010164">
    <property type="component" value="Unassembled WGS sequence"/>
</dbReference>
<evidence type="ECO:0000313" key="4">
    <source>
        <dbReference type="EMBL" id="EKF75993.1"/>
    </source>
</evidence>
<dbReference type="NCBIfam" id="NF033674">
    <property type="entry name" value="stress_OB_fold"/>
    <property type="match status" value="1"/>
</dbReference>
<dbReference type="STRING" id="1177179.A11A3_00825"/>
<comment type="caution">
    <text evidence="4">The sequence shown here is derived from an EMBL/GenBank/DDBJ whole genome shotgun (WGS) entry which is preliminary data.</text>
</comment>
<evidence type="ECO:0000256" key="3">
    <source>
        <dbReference type="SAM" id="SignalP"/>
    </source>
</evidence>
<evidence type="ECO:0000256" key="2">
    <source>
        <dbReference type="SAM" id="MobiDB-lite"/>
    </source>
</evidence>
<dbReference type="PANTHER" id="PTHR36571:SF1">
    <property type="entry name" value="PROTEIN YGIW"/>
    <property type="match status" value="1"/>
</dbReference>
<dbReference type="eggNOG" id="COG3111">
    <property type="taxonomic scope" value="Bacteria"/>
</dbReference>
<evidence type="ECO:0000256" key="1">
    <source>
        <dbReference type="ARBA" id="ARBA00022729"/>
    </source>
</evidence>
<accession>L0WGM0</accession>
<feature type="compositionally biased region" description="Polar residues" evidence="2">
    <location>
        <begin position="118"/>
        <end position="130"/>
    </location>
</feature>
<dbReference type="Pfam" id="PF04076">
    <property type="entry name" value="BOF"/>
    <property type="match status" value="1"/>
</dbReference>
<organism evidence="4 5">
    <name type="scientific">Alcanivorax hongdengensis A-11-3</name>
    <dbReference type="NCBI Taxonomy" id="1177179"/>
    <lineage>
        <taxon>Bacteria</taxon>
        <taxon>Pseudomonadati</taxon>
        <taxon>Pseudomonadota</taxon>
        <taxon>Gammaproteobacteria</taxon>
        <taxon>Oceanospirillales</taxon>
        <taxon>Alcanivoracaceae</taxon>
        <taxon>Alcanivorax</taxon>
    </lineage>
</organism>
<gene>
    <name evidence="4" type="ORF">A11A3_00825</name>
</gene>
<dbReference type="PATRIC" id="fig|1177179.3.peg.160"/>
<keyword evidence="5" id="KW-1185">Reference proteome</keyword>
<keyword evidence="1 3" id="KW-0732">Signal</keyword>
<dbReference type="OrthoDB" id="598245at2"/>
<feature type="chain" id="PRO_5003947986" evidence="3">
    <location>
        <begin position="20"/>
        <end position="130"/>
    </location>
</feature>
<dbReference type="InterPro" id="IPR005220">
    <property type="entry name" value="CarO-like"/>
</dbReference>
<evidence type="ECO:0000313" key="5">
    <source>
        <dbReference type="Proteomes" id="UP000010164"/>
    </source>
</evidence>
<dbReference type="InterPro" id="IPR036700">
    <property type="entry name" value="BOBF_sf"/>
</dbReference>
<protein>
    <submittedName>
        <fullName evidence="4">Uncharacterized protein</fullName>
    </submittedName>
</protein>